<sequence>MKLMFAVVFAHKGSLDTNATGKSKCALVTPANPGTKIQCDHSRSTILYSKTPPTPIKVPDGGDAYGWIPDSADPTLIGSSENII</sequence>
<dbReference type="EMBL" id="OC918578">
    <property type="protein sequence ID" value="CAD7649671.1"/>
    <property type="molecule type" value="Genomic_DNA"/>
</dbReference>
<reference evidence="1" key="1">
    <citation type="submission" date="2020-11" db="EMBL/GenBank/DDBJ databases">
        <authorList>
            <person name="Tran Van P."/>
        </authorList>
    </citation>
    <scope>NUCLEOTIDE SEQUENCE</scope>
</reference>
<evidence type="ECO:0000313" key="2">
    <source>
        <dbReference type="Proteomes" id="UP000728032"/>
    </source>
</evidence>
<dbReference type="EMBL" id="CAJPVJ010003753">
    <property type="protein sequence ID" value="CAG2167915.1"/>
    <property type="molecule type" value="Genomic_DNA"/>
</dbReference>
<dbReference type="AlphaFoldDB" id="A0A7R9QLD1"/>
<dbReference type="Proteomes" id="UP000728032">
    <property type="component" value="Unassembled WGS sequence"/>
</dbReference>
<accession>A0A7R9QLD1</accession>
<proteinExistence type="predicted"/>
<gene>
    <name evidence="1" type="ORF">ONB1V03_LOCUS7409</name>
</gene>
<evidence type="ECO:0000313" key="1">
    <source>
        <dbReference type="EMBL" id="CAD7649671.1"/>
    </source>
</evidence>
<keyword evidence="2" id="KW-1185">Reference proteome</keyword>
<organism evidence="1">
    <name type="scientific">Oppiella nova</name>
    <dbReference type="NCBI Taxonomy" id="334625"/>
    <lineage>
        <taxon>Eukaryota</taxon>
        <taxon>Metazoa</taxon>
        <taxon>Ecdysozoa</taxon>
        <taxon>Arthropoda</taxon>
        <taxon>Chelicerata</taxon>
        <taxon>Arachnida</taxon>
        <taxon>Acari</taxon>
        <taxon>Acariformes</taxon>
        <taxon>Sarcoptiformes</taxon>
        <taxon>Oribatida</taxon>
        <taxon>Brachypylina</taxon>
        <taxon>Oppioidea</taxon>
        <taxon>Oppiidae</taxon>
        <taxon>Oppiella</taxon>
    </lineage>
</organism>
<name>A0A7R9QLD1_9ACAR</name>
<protein>
    <submittedName>
        <fullName evidence="1">Uncharacterized protein</fullName>
    </submittedName>
</protein>